<evidence type="ECO:0000256" key="2">
    <source>
        <dbReference type="ARBA" id="ARBA00023125"/>
    </source>
</evidence>
<gene>
    <name evidence="5" type="ORF">CAAU_2171</name>
</gene>
<dbReference type="SUPFAM" id="SSF46785">
    <property type="entry name" value="Winged helix' DNA-binding domain"/>
    <property type="match status" value="1"/>
</dbReference>
<dbReference type="InterPro" id="IPR000485">
    <property type="entry name" value="AsnC-type_HTH_dom"/>
</dbReference>
<dbReference type="Gene3D" id="1.10.10.10">
    <property type="entry name" value="Winged helix-like DNA-binding domain superfamily/Winged helix DNA-binding domain"/>
    <property type="match status" value="1"/>
</dbReference>
<organism evidence="5 6">
    <name type="scientific">Caloramator australicus RC3</name>
    <dbReference type="NCBI Taxonomy" id="857293"/>
    <lineage>
        <taxon>Bacteria</taxon>
        <taxon>Bacillati</taxon>
        <taxon>Bacillota</taxon>
        <taxon>Clostridia</taxon>
        <taxon>Eubacteriales</taxon>
        <taxon>Clostridiaceae</taxon>
        <taxon>Caloramator</taxon>
    </lineage>
</organism>
<dbReference type="GO" id="GO:0043565">
    <property type="term" value="F:sequence-specific DNA binding"/>
    <property type="evidence" value="ECO:0007669"/>
    <property type="project" value="InterPro"/>
</dbReference>
<keyword evidence="2" id="KW-0238">DNA-binding</keyword>
<dbReference type="InterPro" id="IPR000835">
    <property type="entry name" value="HTH_MarR-typ"/>
</dbReference>
<dbReference type="GO" id="GO:0006950">
    <property type="term" value="P:response to stress"/>
    <property type="evidence" value="ECO:0007669"/>
    <property type="project" value="TreeGrafter"/>
</dbReference>
<dbReference type="InterPro" id="IPR039422">
    <property type="entry name" value="MarR/SlyA-like"/>
</dbReference>
<dbReference type="Proteomes" id="UP000007652">
    <property type="component" value="Unassembled WGS sequence"/>
</dbReference>
<dbReference type="PROSITE" id="PS01117">
    <property type="entry name" value="HTH_MARR_1"/>
    <property type="match status" value="1"/>
</dbReference>
<keyword evidence="3" id="KW-0804">Transcription</keyword>
<dbReference type="InterPro" id="IPR023187">
    <property type="entry name" value="Tscrpt_reg_MarR-type_CS"/>
</dbReference>
<reference evidence="5 6" key="1">
    <citation type="journal article" date="2011" name="J. Bacteriol.">
        <title>Draft genome sequence of Caloramator australicus strain RC3T, a thermoanaerobe from the Great Artesian Basin of Australia.</title>
        <authorList>
            <person name="Ogg C.D."/>
            <person name="Patel B.K.C."/>
        </authorList>
    </citation>
    <scope>NUCLEOTIDE SEQUENCE [LARGE SCALE GENOMIC DNA]</scope>
    <source>
        <strain evidence="5 6">RC3</strain>
    </source>
</reference>
<dbReference type="InterPro" id="IPR036390">
    <property type="entry name" value="WH_DNA-bd_sf"/>
</dbReference>
<dbReference type="PANTHER" id="PTHR33164">
    <property type="entry name" value="TRANSCRIPTIONAL REGULATOR, MARR FAMILY"/>
    <property type="match status" value="1"/>
</dbReference>
<evidence type="ECO:0000259" key="4">
    <source>
        <dbReference type="PROSITE" id="PS50995"/>
    </source>
</evidence>
<evidence type="ECO:0000256" key="1">
    <source>
        <dbReference type="ARBA" id="ARBA00023015"/>
    </source>
</evidence>
<dbReference type="PANTHER" id="PTHR33164:SF43">
    <property type="entry name" value="HTH-TYPE TRANSCRIPTIONAL REPRESSOR YETL"/>
    <property type="match status" value="1"/>
</dbReference>
<comment type="caution">
    <text evidence="5">The sequence shown here is derived from an EMBL/GenBank/DDBJ whole genome shotgun (WGS) entry which is preliminary data.</text>
</comment>
<dbReference type="GO" id="GO:0003700">
    <property type="term" value="F:DNA-binding transcription factor activity"/>
    <property type="evidence" value="ECO:0007669"/>
    <property type="project" value="InterPro"/>
</dbReference>
<sequence>MFDLDTCVCFSTNKVAKKLADTFNERLLPFGVTRVQWTAMYFLLRDGRMSQKELSDKMNIKESTTVRLVDRMEKDGFIVRFKDSNDRRITYIELTEKGKKG</sequence>
<dbReference type="PROSITE" id="PS50995">
    <property type="entry name" value="HTH_MARR_2"/>
    <property type="match status" value="1"/>
</dbReference>
<feature type="domain" description="HTH marR-type" evidence="4">
    <location>
        <begin position="5"/>
        <end position="101"/>
    </location>
</feature>
<protein>
    <submittedName>
        <fullName evidence="5">Transcriptional regulator, MarR family</fullName>
    </submittedName>
</protein>
<proteinExistence type="predicted"/>
<dbReference type="RefSeq" id="WP_008909511.1">
    <property type="nucleotide sequence ID" value="NZ_CAKP01000113.1"/>
</dbReference>
<dbReference type="AlphaFoldDB" id="I7K9F6"/>
<dbReference type="CDD" id="cd00090">
    <property type="entry name" value="HTH_ARSR"/>
    <property type="match status" value="1"/>
</dbReference>
<dbReference type="EMBL" id="CAKP01000113">
    <property type="protein sequence ID" value="CCJ34255.1"/>
    <property type="molecule type" value="Genomic_DNA"/>
</dbReference>
<dbReference type="STRING" id="857293.CAAU_2171"/>
<dbReference type="InterPro" id="IPR011991">
    <property type="entry name" value="ArsR-like_HTH"/>
</dbReference>
<dbReference type="Pfam" id="PF01047">
    <property type="entry name" value="MarR"/>
    <property type="match status" value="1"/>
</dbReference>
<name>I7K9F6_9CLOT</name>
<dbReference type="SMART" id="SM00347">
    <property type="entry name" value="HTH_MARR"/>
    <property type="match status" value="1"/>
</dbReference>
<dbReference type="PRINTS" id="PR00598">
    <property type="entry name" value="HTHMARR"/>
</dbReference>
<dbReference type="eggNOG" id="COG1846">
    <property type="taxonomic scope" value="Bacteria"/>
</dbReference>
<evidence type="ECO:0000313" key="6">
    <source>
        <dbReference type="Proteomes" id="UP000007652"/>
    </source>
</evidence>
<evidence type="ECO:0000256" key="3">
    <source>
        <dbReference type="ARBA" id="ARBA00023163"/>
    </source>
</evidence>
<evidence type="ECO:0000313" key="5">
    <source>
        <dbReference type="EMBL" id="CCJ34255.1"/>
    </source>
</evidence>
<accession>I7K9F6</accession>
<keyword evidence="6" id="KW-1185">Reference proteome</keyword>
<dbReference type="PRINTS" id="PR00033">
    <property type="entry name" value="HTHASNC"/>
</dbReference>
<dbReference type="InterPro" id="IPR036388">
    <property type="entry name" value="WH-like_DNA-bd_sf"/>
</dbReference>
<keyword evidence="1" id="KW-0805">Transcription regulation</keyword>